<gene>
    <name evidence="1" type="ORF">RFULGI_LOCUS11060</name>
</gene>
<proteinExistence type="predicted"/>
<name>A0A9N9I0E1_9GLOM</name>
<feature type="non-terminal residue" evidence="1">
    <location>
        <position position="529"/>
    </location>
</feature>
<dbReference type="EMBL" id="CAJVPZ010023148">
    <property type="protein sequence ID" value="CAG8714471.1"/>
    <property type="molecule type" value="Genomic_DNA"/>
</dbReference>
<dbReference type="AlphaFoldDB" id="A0A9N9I0E1"/>
<feature type="non-terminal residue" evidence="1">
    <location>
        <position position="1"/>
    </location>
</feature>
<evidence type="ECO:0000313" key="1">
    <source>
        <dbReference type="EMBL" id="CAG8714471.1"/>
    </source>
</evidence>
<reference evidence="1" key="1">
    <citation type="submission" date="2021-06" db="EMBL/GenBank/DDBJ databases">
        <authorList>
            <person name="Kallberg Y."/>
            <person name="Tangrot J."/>
            <person name="Rosling A."/>
        </authorList>
    </citation>
    <scope>NUCLEOTIDE SEQUENCE</scope>
    <source>
        <strain evidence="1">IN212</strain>
    </source>
</reference>
<dbReference type="OrthoDB" id="2303236at2759"/>
<dbReference type="Proteomes" id="UP000789396">
    <property type="component" value="Unassembled WGS sequence"/>
</dbReference>
<protein>
    <submittedName>
        <fullName evidence="1">14434_t:CDS:1</fullName>
    </submittedName>
</protein>
<sequence length="529" mass="62750">DKNNEKCEMETKQTIENYIKLKRKSASTKLEKMLEAIFIRKGISADSLDIMNTCLEKILKNLQDKFSEEQRKQKVNEIWNKLRNNLLSKNQDKPVEIQIDEEVDDEYSKILRADLYNKYKNGIKPDLSQCKAYNKIEIMRFSSNLERRDIDLLYNKINNLINFILTEKEHFYNGIVRELKGKLDKMLNDYSANLNIKFLFEFKWNVHVYTLLTFKSKMISFQANWDKEHTPLGMLDQKKDEYLNVINNRLRYSHECLSEGHTNGVLRNAWISNAETIRLRYFNKLAEQVHEGYKQEAIRYFINPQRSIEEWFKDSVNKDSSGNPEQKYNDTFNAEFGRVHQEIRNCQSFEEIKVFVNDYMTQVDKIDYKLDLKDSSSADFNIFRNAIEEEFETKGNGRYPKQESFQKPSDDESVMEKLGCTEPCLCGVNYLSTRELVVESCHATLDDCNVRYNSILKKWGEIKSKDFPNWKFEPHYNTIFNDLMSWFFKELHEDLAKYHDLVPARQKEMEKSGCLNLNYVDIASVLREK</sequence>
<keyword evidence="2" id="KW-1185">Reference proteome</keyword>
<organism evidence="1 2">
    <name type="scientific">Racocetra fulgida</name>
    <dbReference type="NCBI Taxonomy" id="60492"/>
    <lineage>
        <taxon>Eukaryota</taxon>
        <taxon>Fungi</taxon>
        <taxon>Fungi incertae sedis</taxon>
        <taxon>Mucoromycota</taxon>
        <taxon>Glomeromycotina</taxon>
        <taxon>Glomeromycetes</taxon>
        <taxon>Diversisporales</taxon>
        <taxon>Gigasporaceae</taxon>
        <taxon>Racocetra</taxon>
    </lineage>
</organism>
<accession>A0A9N9I0E1</accession>
<comment type="caution">
    <text evidence="1">The sequence shown here is derived from an EMBL/GenBank/DDBJ whole genome shotgun (WGS) entry which is preliminary data.</text>
</comment>
<evidence type="ECO:0000313" key="2">
    <source>
        <dbReference type="Proteomes" id="UP000789396"/>
    </source>
</evidence>